<dbReference type="OrthoDB" id="2483137at2759"/>
<dbReference type="AlphaFoldDB" id="A0A9N8ZQV2"/>
<proteinExistence type="predicted"/>
<keyword evidence="2" id="KW-1185">Reference proteome</keyword>
<gene>
    <name evidence="1" type="ORF">ALEPTO_LOCUS3621</name>
</gene>
<evidence type="ECO:0000313" key="1">
    <source>
        <dbReference type="EMBL" id="CAG8503809.1"/>
    </source>
</evidence>
<reference evidence="1" key="1">
    <citation type="submission" date="2021-06" db="EMBL/GenBank/DDBJ databases">
        <authorList>
            <person name="Kallberg Y."/>
            <person name="Tangrot J."/>
            <person name="Rosling A."/>
        </authorList>
    </citation>
    <scope>NUCLEOTIDE SEQUENCE</scope>
    <source>
        <strain evidence="1">FL130A</strain>
    </source>
</reference>
<organism evidence="1 2">
    <name type="scientific">Ambispora leptoticha</name>
    <dbReference type="NCBI Taxonomy" id="144679"/>
    <lineage>
        <taxon>Eukaryota</taxon>
        <taxon>Fungi</taxon>
        <taxon>Fungi incertae sedis</taxon>
        <taxon>Mucoromycota</taxon>
        <taxon>Glomeromycotina</taxon>
        <taxon>Glomeromycetes</taxon>
        <taxon>Archaeosporales</taxon>
        <taxon>Ambisporaceae</taxon>
        <taxon>Ambispora</taxon>
    </lineage>
</organism>
<dbReference type="Proteomes" id="UP000789508">
    <property type="component" value="Unassembled WGS sequence"/>
</dbReference>
<evidence type="ECO:0000313" key="2">
    <source>
        <dbReference type="Proteomes" id="UP000789508"/>
    </source>
</evidence>
<feature type="non-terminal residue" evidence="1">
    <location>
        <position position="58"/>
    </location>
</feature>
<accession>A0A9N8ZQV2</accession>
<comment type="caution">
    <text evidence="1">The sequence shown here is derived from an EMBL/GenBank/DDBJ whole genome shotgun (WGS) entry which is preliminary data.</text>
</comment>
<feature type="non-terminal residue" evidence="1">
    <location>
        <position position="1"/>
    </location>
</feature>
<dbReference type="EMBL" id="CAJVPS010000697">
    <property type="protein sequence ID" value="CAG8503809.1"/>
    <property type="molecule type" value="Genomic_DNA"/>
</dbReference>
<protein>
    <submittedName>
        <fullName evidence="1">11838_t:CDS:1</fullName>
    </submittedName>
</protein>
<name>A0A9N8ZQV2_9GLOM</name>
<sequence length="58" mass="6513">MRKEVIQITPLSPSKLYPLARGSILVPFAIYNIPTGVEPYILPQEDELKESIESLKDA</sequence>